<evidence type="ECO:0000313" key="2">
    <source>
        <dbReference type="EMBL" id="NJC23847.1"/>
    </source>
</evidence>
<dbReference type="Proteomes" id="UP000547458">
    <property type="component" value="Unassembled WGS sequence"/>
</dbReference>
<dbReference type="EMBL" id="JAATJL010000001">
    <property type="protein sequence ID" value="NJC23847.1"/>
    <property type="molecule type" value="Genomic_DNA"/>
</dbReference>
<name>A0A846RUM6_9MICC</name>
<keyword evidence="1" id="KW-0812">Transmembrane</keyword>
<accession>A0A846RUM6</accession>
<organism evidence="2 3">
    <name type="scientific">Arthrobacter pigmenti</name>
    <dbReference type="NCBI Taxonomy" id="271432"/>
    <lineage>
        <taxon>Bacteria</taxon>
        <taxon>Bacillati</taxon>
        <taxon>Actinomycetota</taxon>
        <taxon>Actinomycetes</taxon>
        <taxon>Micrococcales</taxon>
        <taxon>Micrococcaceae</taxon>
        <taxon>Arthrobacter</taxon>
    </lineage>
</organism>
<feature type="transmembrane region" description="Helical" evidence="1">
    <location>
        <begin position="12"/>
        <end position="32"/>
    </location>
</feature>
<proteinExistence type="predicted"/>
<keyword evidence="1" id="KW-0472">Membrane</keyword>
<keyword evidence="1" id="KW-1133">Transmembrane helix</keyword>
<protein>
    <submittedName>
        <fullName evidence="2">Putative membrane protein</fullName>
    </submittedName>
</protein>
<gene>
    <name evidence="2" type="ORF">BJ994_002923</name>
</gene>
<keyword evidence="3" id="KW-1185">Reference proteome</keyword>
<evidence type="ECO:0000256" key="1">
    <source>
        <dbReference type="SAM" id="Phobius"/>
    </source>
</evidence>
<evidence type="ECO:0000313" key="3">
    <source>
        <dbReference type="Proteomes" id="UP000547458"/>
    </source>
</evidence>
<reference evidence="2 3" key="1">
    <citation type="submission" date="2020-03" db="EMBL/GenBank/DDBJ databases">
        <title>Sequencing the genomes of 1000 actinobacteria strains.</title>
        <authorList>
            <person name="Klenk H.-P."/>
        </authorList>
    </citation>
    <scope>NUCLEOTIDE SEQUENCE [LARGE SCALE GENOMIC DNA]</scope>
    <source>
        <strain evidence="2 3">DSM 16403</strain>
    </source>
</reference>
<comment type="caution">
    <text evidence="2">The sequence shown here is derived from an EMBL/GenBank/DDBJ whole genome shotgun (WGS) entry which is preliminary data.</text>
</comment>
<dbReference type="AlphaFoldDB" id="A0A846RUM6"/>
<sequence length="33" mass="3803">MMRFINRYRTPIVWLLVVALVVSIGAGFFATIF</sequence>